<protein>
    <submittedName>
        <fullName evidence="3">Uncharacterized protein</fullName>
    </submittedName>
</protein>
<keyword evidence="2" id="KW-1133">Transmembrane helix</keyword>
<feature type="transmembrane region" description="Helical" evidence="2">
    <location>
        <begin position="95"/>
        <end position="118"/>
    </location>
</feature>
<feature type="region of interest" description="Disordered" evidence="1">
    <location>
        <begin position="1"/>
        <end position="36"/>
    </location>
</feature>
<evidence type="ECO:0000256" key="2">
    <source>
        <dbReference type="SAM" id="Phobius"/>
    </source>
</evidence>
<accession>A0A8H6FKI6</accession>
<evidence type="ECO:0000313" key="4">
    <source>
        <dbReference type="Proteomes" id="UP000593566"/>
    </source>
</evidence>
<organism evidence="3 4">
    <name type="scientific">Letharia lupina</name>
    <dbReference type="NCBI Taxonomy" id="560253"/>
    <lineage>
        <taxon>Eukaryota</taxon>
        <taxon>Fungi</taxon>
        <taxon>Dikarya</taxon>
        <taxon>Ascomycota</taxon>
        <taxon>Pezizomycotina</taxon>
        <taxon>Lecanoromycetes</taxon>
        <taxon>OSLEUM clade</taxon>
        <taxon>Lecanoromycetidae</taxon>
        <taxon>Lecanorales</taxon>
        <taxon>Lecanorineae</taxon>
        <taxon>Parmeliaceae</taxon>
        <taxon>Letharia</taxon>
    </lineage>
</organism>
<evidence type="ECO:0000256" key="1">
    <source>
        <dbReference type="SAM" id="MobiDB-lite"/>
    </source>
</evidence>
<name>A0A8H6FKI6_9LECA</name>
<keyword evidence="4" id="KW-1185">Reference proteome</keyword>
<feature type="transmembrane region" description="Helical" evidence="2">
    <location>
        <begin position="64"/>
        <end position="83"/>
    </location>
</feature>
<keyword evidence="2" id="KW-0472">Membrane</keyword>
<gene>
    <name evidence="3" type="ORF">HO133_004566</name>
</gene>
<reference evidence="3 4" key="1">
    <citation type="journal article" date="2020" name="Genomics">
        <title>Complete, high-quality genomes from long-read metagenomic sequencing of two wolf lichen thalli reveals enigmatic genome architecture.</title>
        <authorList>
            <person name="McKenzie S.K."/>
            <person name="Walston R.F."/>
            <person name="Allen J.L."/>
        </authorList>
    </citation>
    <scope>NUCLEOTIDE SEQUENCE [LARGE SCALE GENOMIC DNA]</scope>
    <source>
        <strain evidence="3">WasteWater1</strain>
    </source>
</reference>
<dbReference type="RefSeq" id="XP_037157483.1">
    <property type="nucleotide sequence ID" value="XM_037295482.1"/>
</dbReference>
<proteinExistence type="predicted"/>
<dbReference type="AlphaFoldDB" id="A0A8H6FKI6"/>
<dbReference type="GeneID" id="59332973"/>
<sequence length="270" mass="30263">MGPWKALAQRRAGIPQSPKRATPKPSQTPISGSRKPAAYEPLNKKLALRTSPTLLYQASSYGHYLFGCYAIGGSLLAAAWFNFRTQFYVQPGGVPQWVPVFTSVGSFMIACGGFWMLFKPQNMVRTISTLPSSSKSGPGSRSLLLQIERTPILPFRRRKLVTVPPGDVTISSHMFNDDAEQKLEATIAEITLREERLRAFAKTNLLTLPFRQAGYWMWRGFMGTRRAFTSEGFHYLHVRGNNRVWKLGKDPAWALDDGKALDKLVKIKLA</sequence>
<evidence type="ECO:0000313" key="3">
    <source>
        <dbReference type="EMBL" id="KAF6230226.1"/>
    </source>
</evidence>
<dbReference type="EMBL" id="JACCJB010000002">
    <property type="protein sequence ID" value="KAF6230226.1"/>
    <property type="molecule type" value="Genomic_DNA"/>
</dbReference>
<comment type="caution">
    <text evidence="3">The sequence shown here is derived from an EMBL/GenBank/DDBJ whole genome shotgun (WGS) entry which is preliminary data.</text>
</comment>
<keyword evidence="2" id="KW-0812">Transmembrane</keyword>
<dbReference type="Proteomes" id="UP000593566">
    <property type="component" value="Unassembled WGS sequence"/>
</dbReference>